<comment type="caution">
    <text evidence="3">The sequence shown here is derived from an EMBL/GenBank/DDBJ whole genome shotgun (WGS) entry which is preliminary data.</text>
</comment>
<dbReference type="Gene3D" id="1.20.140.10">
    <property type="entry name" value="Butyryl-CoA Dehydrogenase, subunit A, domain 3"/>
    <property type="match status" value="1"/>
</dbReference>
<keyword evidence="1" id="KW-0285">Flavoprotein</keyword>
<dbReference type="PROSITE" id="PS00073">
    <property type="entry name" value="ACYL_COA_DH_2"/>
    <property type="match status" value="1"/>
</dbReference>
<protein>
    <recommendedName>
        <fullName evidence="2">Acyl-CoA dehydrogenase/oxidase C-terminal domain-containing protein</fullName>
    </recommendedName>
</protein>
<gene>
    <name evidence="3" type="ORF">HA482_12755</name>
</gene>
<accession>A0ABR7U6M8</accession>
<dbReference type="InterPro" id="IPR009075">
    <property type="entry name" value="AcylCo_DH/oxidase_C"/>
</dbReference>
<dbReference type="Pfam" id="PF00441">
    <property type="entry name" value="Acyl-CoA_dh_1"/>
    <property type="match status" value="1"/>
</dbReference>
<dbReference type="PANTHER" id="PTHR43884">
    <property type="entry name" value="ACYL-COA DEHYDROGENASE"/>
    <property type="match status" value="1"/>
</dbReference>
<evidence type="ECO:0000313" key="3">
    <source>
        <dbReference type="EMBL" id="MBC9979067.1"/>
    </source>
</evidence>
<keyword evidence="4" id="KW-1185">Reference proteome</keyword>
<dbReference type="PANTHER" id="PTHR43884:SF40">
    <property type="entry name" value="ACYL-COA DEHYDROGENASE"/>
    <property type="match status" value="1"/>
</dbReference>
<evidence type="ECO:0000259" key="2">
    <source>
        <dbReference type="Pfam" id="PF00441"/>
    </source>
</evidence>
<dbReference type="Proteomes" id="UP000639516">
    <property type="component" value="Unassembled WGS sequence"/>
</dbReference>
<dbReference type="EMBL" id="JAATTO010000015">
    <property type="protein sequence ID" value="MBC9979067.1"/>
    <property type="molecule type" value="Genomic_DNA"/>
</dbReference>
<reference evidence="3 4" key="1">
    <citation type="journal article" date="2020" name="Arch. Microbiol.">
        <title>Bradyrhizobium campsiandrae sp. nov., a nitrogen-fixing bacterial strain isolated from a native leguminous tree from the Amazon adapted to flooded conditions.</title>
        <authorList>
            <person name="Cabral Michel D."/>
            <person name="Martins da Costa E."/>
            <person name="Azarias Guimaraes A."/>
            <person name="Soares de Carvalho T."/>
            <person name="Santos de Castro Caputo P."/>
            <person name="Willems A."/>
            <person name="de Souza Moreira F.M."/>
        </authorList>
    </citation>
    <scope>NUCLEOTIDE SEQUENCE [LARGE SCALE GENOMIC DNA]</scope>
    <source>
        <strain evidence="4">INPA 384B</strain>
    </source>
</reference>
<dbReference type="SUPFAM" id="SSF47203">
    <property type="entry name" value="Acyl-CoA dehydrogenase C-terminal domain-like"/>
    <property type="match status" value="1"/>
</dbReference>
<name>A0ABR7U6M8_9BRAD</name>
<dbReference type="InterPro" id="IPR036250">
    <property type="entry name" value="AcylCo_DH-like_C"/>
</dbReference>
<feature type="domain" description="Acyl-CoA dehydrogenase/oxidase C-terminal" evidence="2">
    <location>
        <begin position="2"/>
        <end position="116"/>
    </location>
</feature>
<evidence type="ECO:0000256" key="1">
    <source>
        <dbReference type="ARBA" id="ARBA00022630"/>
    </source>
</evidence>
<evidence type="ECO:0000313" key="4">
    <source>
        <dbReference type="Proteomes" id="UP000639516"/>
    </source>
</evidence>
<sequence>MTYAQVRKQFGEPLANFQMVKSMIADTQSELYAAECMVLDAARLHDNGQDITLQSSCCKLFATEMCGRAVDRTVQIHGGSGYVAEHAAERLFRDARVLRIYEGASDIQRLVIARELMSIGGVRK</sequence>
<dbReference type="InterPro" id="IPR006089">
    <property type="entry name" value="Acyl-CoA_DH_CS"/>
</dbReference>
<organism evidence="3 4">
    <name type="scientific">Bradyrhizobium campsiandrae</name>
    <dbReference type="NCBI Taxonomy" id="1729892"/>
    <lineage>
        <taxon>Bacteria</taxon>
        <taxon>Pseudomonadati</taxon>
        <taxon>Pseudomonadota</taxon>
        <taxon>Alphaproteobacteria</taxon>
        <taxon>Hyphomicrobiales</taxon>
        <taxon>Nitrobacteraceae</taxon>
        <taxon>Bradyrhizobium</taxon>
    </lineage>
</organism>
<proteinExistence type="predicted"/>